<evidence type="ECO:0000256" key="10">
    <source>
        <dbReference type="SAM" id="MobiDB-lite"/>
    </source>
</evidence>
<keyword evidence="5" id="KW-0677">Repeat</keyword>
<evidence type="ECO:0000256" key="7">
    <source>
        <dbReference type="ARBA" id="ARBA00022840"/>
    </source>
</evidence>
<reference evidence="14" key="1">
    <citation type="submission" date="2022-10" db="EMBL/GenBank/DDBJ databases">
        <authorList>
            <person name="Chen Y."/>
            <person name="Dougan E. K."/>
            <person name="Chan C."/>
            <person name="Rhodes N."/>
            <person name="Thang M."/>
        </authorList>
    </citation>
    <scope>NUCLEOTIDE SEQUENCE</scope>
</reference>
<evidence type="ECO:0000256" key="9">
    <source>
        <dbReference type="ARBA" id="ARBA00023136"/>
    </source>
</evidence>
<dbReference type="OrthoDB" id="6500128at2759"/>
<feature type="transmembrane region" description="Helical" evidence="11">
    <location>
        <begin position="370"/>
        <end position="387"/>
    </location>
</feature>
<dbReference type="SUPFAM" id="SSF52540">
    <property type="entry name" value="P-loop containing nucleoside triphosphate hydrolases"/>
    <property type="match status" value="2"/>
</dbReference>
<dbReference type="PROSITE" id="PS50929">
    <property type="entry name" value="ABC_TM1F"/>
    <property type="match status" value="2"/>
</dbReference>
<feature type="compositionally biased region" description="Low complexity" evidence="10">
    <location>
        <begin position="449"/>
        <end position="467"/>
    </location>
</feature>
<feature type="transmembrane region" description="Helical" evidence="11">
    <location>
        <begin position="869"/>
        <end position="887"/>
    </location>
</feature>
<dbReference type="SMART" id="SM00382">
    <property type="entry name" value="AAA"/>
    <property type="match status" value="2"/>
</dbReference>
<dbReference type="InterPro" id="IPR044726">
    <property type="entry name" value="ABCC_6TM_D2"/>
</dbReference>
<evidence type="ECO:0000256" key="11">
    <source>
        <dbReference type="SAM" id="Phobius"/>
    </source>
</evidence>
<keyword evidence="9 11" id="KW-0472">Membrane</keyword>
<dbReference type="CDD" id="cd03250">
    <property type="entry name" value="ABCC_MRP_domain1"/>
    <property type="match status" value="1"/>
</dbReference>
<comment type="subcellular location">
    <subcellularLocation>
        <location evidence="1">Membrane</location>
        <topology evidence="1">Multi-pass membrane protein</topology>
    </subcellularLocation>
</comment>
<evidence type="ECO:0000256" key="1">
    <source>
        <dbReference type="ARBA" id="ARBA00004141"/>
    </source>
</evidence>
<evidence type="ECO:0000256" key="6">
    <source>
        <dbReference type="ARBA" id="ARBA00022741"/>
    </source>
</evidence>
<dbReference type="Pfam" id="PF00005">
    <property type="entry name" value="ABC_tran"/>
    <property type="match status" value="2"/>
</dbReference>
<organism evidence="14">
    <name type="scientific">Cladocopium goreaui</name>
    <dbReference type="NCBI Taxonomy" id="2562237"/>
    <lineage>
        <taxon>Eukaryota</taxon>
        <taxon>Sar</taxon>
        <taxon>Alveolata</taxon>
        <taxon>Dinophyceae</taxon>
        <taxon>Suessiales</taxon>
        <taxon>Symbiodiniaceae</taxon>
        <taxon>Cladocopium</taxon>
    </lineage>
</organism>
<dbReference type="GO" id="GO:0140359">
    <property type="term" value="F:ABC-type transporter activity"/>
    <property type="evidence" value="ECO:0007669"/>
    <property type="project" value="InterPro"/>
</dbReference>
<dbReference type="InterPro" id="IPR017871">
    <property type="entry name" value="ABC_transporter-like_CS"/>
</dbReference>
<dbReference type="InterPro" id="IPR003593">
    <property type="entry name" value="AAA+_ATPase"/>
</dbReference>
<feature type="transmembrane region" description="Helical" evidence="11">
    <location>
        <begin position="316"/>
        <end position="339"/>
    </location>
</feature>
<dbReference type="Pfam" id="PF00664">
    <property type="entry name" value="ABC_membrane"/>
    <property type="match status" value="2"/>
</dbReference>
<feature type="domain" description="ABC transporter" evidence="12">
    <location>
        <begin position="1078"/>
        <end position="1320"/>
    </location>
</feature>
<comment type="similarity">
    <text evidence="2">Belongs to the ABC transporter superfamily. ABCC family. Conjugate transporter (TC 3.A.1.208) subfamily.</text>
</comment>
<feature type="region of interest" description="Disordered" evidence="10">
    <location>
        <begin position="445"/>
        <end position="467"/>
    </location>
</feature>
<dbReference type="FunFam" id="3.40.50.300:FF:000997">
    <property type="entry name" value="Multidrug resistance-associated protein 1"/>
    <property type="match status" value="1"/>
</dbReference>
<evidence type="ECO:0000256" key="8">
    <source>
        <dbReference type="ARBA" id="ARBA00022989"/>
    </source>
</evidence>
<dbReference type="CDD" id="cd18579">
    <property type="entry name" value="ABC_6TM_ABCC_D1"/>
    <property type="match status" value="1"/>
</dbReference>
<dbReference type="InterPro" id="IPR027417">
    <property type="entry name" value="P-loop_NTPase"/>
</dbReference>
<accession>A0A9P1CD29</accession>
<dbReference type="CDD" id="cd03244">
    <property type="entry name" value="ABCC_MRP_domain2"/>
    <property type="match status" value="1"/>
</dbReference>
<dbReference type="FunFam" id="3.40.50.300:FF:000630">
    <property type="entry name" value="ATP-binding cassette (ABC) transporter, putative"/>
    <property type="match status" value="1"/>
</dbReference>
<keyword evidence="16" id="KW-1185">Reference proteome</keyword>
<feature type="transmembrane region" description="Helical" evidence="11">
    <location>
        <begin position="216"/>
        <end position="235"/>
    </location>
</feature>
<dbReference type="GO" id="GO:0005524">
    <property type="term" value="F:ATP binding"/>
    <property type="evidence" value="ECO:0007669"/>
    <property type="project" value="UniProtKB-KW"/>
</dbReference>
<evidence type="ECO:0000313" key="15">
    <source>
        <dbReference type="EMBL" id="CAL4776185.1"/>
    </source>
</evidence>
<proteinExistence type="inferred from homology"/>
<feature type="transmembrane region" description="Helical" evidence="11">
    <location>
        <begin position="241"/>
        <end position="261"/>
    </location>
</feature>
<dbReference type="InterPro" id="IPR011527">
    <property type="entry name" value="ABC1_TM_dom"/>
</dbReference>
<dbReference type="Proteomes" id="UP001152797">
    <property type="component" value="Unassembled WGS sequence"/>
</dbReference>
<dbReference type="InterPro" id="IPR044746">
    <property type="entry name" value="ABCC_6TM_D1"/>
</dbReference>
<dbReference type="PROSITE" id="PS50893">
    <property type="entry name" value="ABC_TRANSPORTER_2"/>
    <property type="match status" value="2"/>
</dbReference>
<sequence length="1325" mass="146777">MDLESARLARIPLSEDSTPFKGSWISRLFLSWVFPLLRRSVETEQLQASELFDVEPSAMPEELQKAFQSQWRAQVTGGTRRRGWQLMRVLWKLHVPRLRWLWLLRVLQALLDFSFPLFLNKLVKFVEKDDSTTSEGLLLCLALFTAEASAALVDAAASIGLQSCGLRIRSSLIASIFRKVILLRQDSMLSFSSGKLNNMITTDVDKARRALRQIHVLLLTAPLKVAISLVALHSLMGASVFIGLSWMGFVILLNPAMMYIMNRLEDRQQAQTDERVRKATEVISSINVIKCYGWEEPATAKVETARRAELLALWRLYCIFTCFEAIWSSIVPCCTALMFGSYSWLNPEKSITAAQAFTAIALLNMVQEPLFTIPWVLNLIVEAYVAAKRIESLFFLEESHLPAVKGIASFLPEAPPTEQEMPSAELDAQTAVIFDKASFSWSIEEGEDNASSSDSGDSGSSSGEADAAPGPFALQDLSFKVPRGALIGVVGATGAGKSSLLQAILGEMPQKEDSGPALVSQQKPLSFLPQQPWIFNATVRQNILFGEPYAEAHYTECIRCCKLDQDFEQLAAGDQTKVGEKGIALSGGQKARVCLARACYRLHSSSIFLLDDPYSALDAHVAKSVHENAILGLLGKKTRVVAMNRLEFASQCDLLLVLEDGKIGSMGSYEELQRSSATLKALLTAQGIGERTATDLPQQPLLGRAVSAQSAGSIDEKPSEDSNQQQEEAEEERATGQVSREVFVYYLQSMGGCTTISLLVSLYVGSEVMNLSLPIWLATWTAGVSDQAAGALVTSHYLSIYVILSVIVVVLSTLRDLCGNIYGFRAARRLHRAMFESVLRAPMSFFQDTPQGRIINRFSKDMSEIDKDVIWQMIYTFVPVLGVLGNFTMVGGIAYYALLAFLPAFWLYYLLWKYYNKAVLDVKRISKVQSSPVYDHFNNLCRENAISVVRAFRQAEQQCLASDAFIVDQQKPDYSQMYLSQWFSLRIDHLGCLLLFFVSLFVTLGRVTLIKASAAALVLNFAGECTGSIESLIGQIAEFGMAFNCVERVKFYATQLPQEAPRIRPLRPPQGWPSRGILEVKNLQVRYKPELPLVLKGLTFSTAAGERLGVVGRTGAGKSSLLLALLRIVEPDMGSDIQLDGQDLLQLGLQDLRRAIAMIPQEPVLFQESLRYNCDPFEEHSSETIWAALEDSQLASWVRERGGAEEQLEKLLALEIKEGGQNLSVGQRQMVAIARAVLRQSKLVVLDEATAAIDAQTDAQIQLAIRRCFENATSLTIAHRLQTILDSDRIMVLAQGEIVELAPPDDLRARDGGVFRSMLESAEDW</sequence>
<evidence type="ECO:0000259" key="12">
    <source>
        <dbReference type="PROSITE" id="PS50893"/>
    </source>
</evidence>
<dbReference type="PANTHER" id="PTHR24223">
    <property type="entry name" value="ATP-BINDING CASSETTE SUB-FAMILY C"/>
    <property type="match status" value="1"/>
</dbReference>
<evidence type="ECO:0000313" key="14">
    <source>
        <dbReference type="EMBL" id="CAI3988873.1"/>
    </source>
</evidence>
<dbReference type="InterPro" id="IPR003439">
    <property type="entry name" value="ABC_transporter-like_ATP-bd"/>
</dbReference>
<dbReference type="PANTHER" id="PTHR24223:SF456">
    <property type="entry name" value="MULTIDRUG RESISTANCE-ASSOCIATED PROTEIN LETHAL(2)03659"/>
    <property type="match status" value="1"/>
</dbReference>
<keyword evidence="6" id="KW-0547">Nucleotide-binding</keyword>
<dbReference type="EMBL" id="CAMXCT010001310">
    <property type="protein sequence ID" value="CAI3988873.1"/>
    <property type="molecule type" value="Genomic_DNA"/>
</dbReference>
<dbReference type="InterPro" id="IPR050173">
    <property type="entry name" value="ABC_transporter_C-like"/>
</dbReference>
<dbReference type="Gene3D" id="1.20.1560.10">
    <property type="entry name" value="ABC transporter type 1, transmembrane domain"/>
    <property type="match status" value="2"/>
</dbReference>
<name>A0A9P1CD29_9DINO</name>
<dbReference type="CDD" id="cd18580">
    <property type="entry name" value="ABC_6TM_ABCC_D2"/>
    <property type="match status" value="1"/>
</dbReference>
<feature type="domain" description="ABC transporter" evidence="12">
    <location>
        <begin position="450"/>
        <end position="685"/>
    </location>
</feature>
<gene>
    <name evidence="14" type="ORF">C1SCF055_LOCUS15989</name>
</gene>
<feature type="region of interest" description="Disordered" evidence="10">
    <location>
        <begin position="711"/>
        <end position="735"/>
    </location>
</feature>
<dbReference type="FunFam" id="1.20.1560.10:FF:000013">
    <property type="entry name" value="ABC transporter C family member 2"/>
    <property type="match status" value="1"/>
</dbReference>
<evidence type="ECO:0000259" key="13">
    <source>
        <dbReference type="PROSITE" id="PS50929"/>
    </source>
</evidence>
<feature type="transmembrane region" description="Helical" evidence="11">
    <location>
        <begin position="743"/>
        <end position="764"/>
    </location>
</feature>
<dbReference type="GO" id="GO:0016020">
    <property type="term" value="C:membrane"/>
    <property type="evidence" value="ECO:0007669"/>
    <property type="project" value="UniProtKB-SubCell"/>
</dbReference>
<evidence type="ECO:0000256" key="2">
    <source>
        <dbReference type="ARBA" id="ARBA00009726"/>
    </source>
</evidence>
<evidence type="ECO:0000256" key="4">
    <source>
        <dbReference type="ARBA" id="ARBA00022692"/>
    </source>
</evidence>
<feature type="domain" description="ABC transmembrane type-1" evidence="13">
    <location>
        <begin position="103"/>
        <end position="382"/>
    </location>
</feature>
<dbReference type="InterPro" id="IPR036640">
    <property type="entry name" value="ABC1_TM_sf"/>
</dbReference>
<keyword evidence="7" id="KW-0067">ATP-binding</keyword>
<dbReference type="Gene3D" id="3.40.50.300">
    <property type="entry name" value="P-loop containing nucleotide triphosphate hydrolases"/>
    <property type="match status" value="2"/>
</dbReference>
<evidence type="ECO:0000256" key="5">
    <source>
        <dbReference type="ARBA" id="ARBA00022737"/>
    </source>
</evidence>
<reference evidence="15 16" key="2">
    <citation type="submission" date="2024-05" db="EMBL/GenBank/DDBJ databases">
        <authorList>
            <person name="Chen Y."/>
            <person name="Shah S."/>
            <person name="Dougan E. K."/>
            <person name="Thang M."/>
            <person name="Chan C."/>
        </authorList>
    </citation>
    <scope>NUCLEOTIDE SEQUENCE [LARGE SCALE GENOMIC DNA]</scope>
</reference>
<feature type="transmembrane region" description="Helical" evidence="11">
    <location>
        <begin position="800"/>
        <end position="824"/>
    </location>
</feature>
<keyword evidence="8 11" id="KW-1133">Transmembrane helix</keyword>
<feature type="transmembrane region" description="Helical" evidence="11">
    <location>
        <begin position="990"/>
        <end position="1009"/>
    </location>
</feature>
<evidence type="ECO:0000256" key="3">
    <source>
        <dbReference type="ARBA" id="ARBA00022448"/>
    </source>
</evidence>
<feature type="domain" description="ABC transmembrane type-1" evidence="13">
    <location>
        <begin position="758"/>
        <end position="1041"/>
    </location>
</feature>
<dbReference type="EMBL" id="CAMXCT020001310">
    <property type="protein sequence ID" value="CAL1142248.1"/>
    <property type="molecule type" value="Genomic_DNA"/>
</dbReference>
<keyword evidence="3" id="KW-0813">Transport</keyword>
<protein>
    <submittedName>
        <fullName evidence="15">ABC transporter C family member 2</fullName>
    </submittedName>
</protein>
<dbReference type="PROSITE" id="PS00211">
    <property type="entry name" value="ABC_TRANSPORTER_1"/>
    <property type="match status" value="1"/>
</dbReference>
<dbReference type="GO" id="GO:0016887">
    <property type="term" value="F:ATP hydrolysis activity"/>
    <property type="evidence" value="ECO:0007669"/>
    <property type="project" value="InterPro"/>
</dbReference>
<keyword evidence="4 11" id="KW-0812">Transmembrane</keyword>
<evidence type="ECO:0000313" key="16">
    <source>
        <dbReference type="Proteomes" id="UP001152797"/>
    </source>
</evidence>
<comment type="caution">
    <text evidence="14">The sequence shown here is derived from an EMBL/GenBank/DDBJ whole genome shotgun (WGS) entry which is preliminary data.</text>
</comment>
<dbReference type="SUPFAM" id="SSF90123">
    <property type="entry name" value="ABC transporter transmembrane region"/>
    <property type="match status" value="2"/>
</dbReference>
<dbReference type="EMBL" id="CAMXCT030001310">
    <property type="protein sequence ID" value="CAL4776185.1"/>
    <property type="molecule type" value="Genomic_DNA"/>
</dbReference>
<feature type="transmembrane region" description="Helical" evidence="11">
    <location>
        <begin position="893"/>
        <end position="911"/>
    </location>
</feature>